<dbReference type="Pfam" id="PF20730">
    <property type="entry name" value="YetF_N"/>
    <property type="match status" value="1"/>
</dbReference>
<reference evidence="10 11" key="1">
    <citation type="submission" date="2022-09" db="EMBL/GenBank/DDBJ databases">
        <title>Chelativorans salina sp. nov., a novel slightly halophilic bacterium isolated from a saline lake sediment enrichment.</title>
        <authorList>
            <person name="Gao L."/>
            <person name="Fang B.-Z."/>
            <person name="Li W.-J."/>
        </authorList>
    </citation>
    <scope>NUCLEOTIDE SEQUENCE [LARGE SCALE GENOMIC DNA]</scope>
    <source>
        <strain evidence="10 11">EGI FJ00035</strain>
    </source>
</reference>
<gene>
    <name evidence="10" type="ORF">N5A92_03525</name>
</gene>
<dbReference type="PANTHER" id="PTHR34582">
    <property type="entry name" value="UPF0702 TRANSMEMBRANE PROTEIN YCAP"/>
    <property type="match status" value="1"/>
</dbReference>
<dbReference type="InterPro" id="IPR023090">
    <property type="entry name" value="UPF0702_alpha/beta_dom_sf"/>
</dbReference>
<evidence type="ECO:0000256" key="4">
    <source>
        <dbReference type="ARBA" id="ARBA00022692"/>
    </source>
</evidence>
<dbReference type="Gene3D" id="3.30.240.20">
    <property type="entry name" value="bsu07140 like domains"/>
    <property type="match status" value="1"/>
</dbReference>
<evidence type="ECO:0000259" key="8">
    <source>
        <dbReference type="Pfam" id="PF04239"/>
    </source>
</evidence>
<keyword evidence="11" id="KW-1185">Reference proteome</keyword>
<proteinExistence type="inferred from homology"/>
<dbReference type="Proteomes" id="UP001320831">
    <property type="component" value="Unassembled WGS sequence"/>
</dbReference>
<keyword evidence="5 7" id="KW-1133">Transmembrane helix</keyword>
<feature type="domain" description="YetF-like N-terminal transmembrane" evidence="9">
    <location>
        <begin position="21"/>
        <end position="86"/>
    </location>
</feature>
<accession>A0ABT2LJ90</accession>
<keyword evidence="6 7" id="KW-0472">Membrane</keyword>
<evidence type="ECO:0000256" key="1">
    <source>
        <dbReference type="ARBA" id="ARBA00004651"/>
    </source>
</evidence>
<dbReference type="PANTHER" id="PTHR34582:SF6">
    <property type="entry name" value="UPF0702 TRANSMEMBRANE PROTEIN YCAP"/>
    <property type="match status" value="1"/>
</dbReference>
<organism evidence="10 11">
    <name type="scientific">Chelativorans salis</name>
    <dbReference type="NCBI Taxonomy" id="2978478"/>
    <lineage>
        <taxon>Bacteria</taxon>
        <taxon>Pseudomonadati</taxon>
        <taxon>Pseudomonadota</taxon>
        <taxon>Alphaproteobacteria</taxon>
        <taxon>Hyphomicrobiales</taxon>
        <taxon>Phyllobacteriaceae</taxon>
        <taxon>Chelativorans</taxon>
    </lineage>
</organism>
<dbReference type="RefSeq" id="WP_260900453.1">
    <property type="nucleotide sequence ID" value="NZ_JAOCZP010000001.1"/>
</dbReference>
<feature type="transmembrane region" description="Helical" evidence="7">
    <location>
        <begin position="43"/>
        <end position="62"/>
    </location>
</feature>
<dbReference type="Pfam" id="PF04239">
    <property type="entry name" value="DUF421"/>
    <property type="match status" value="1"/>
</dbReference>
<dbReference type="InterPro" id="IPR048454">
    <property type="entry name" value="YetF_N"/>
</dbReference>
<comment type="similarity">
    <text evidence="2">Belongs to the UPF0702 family.</text>
</comment>
<dbReference type="EMBL" id="JAOCZP010000001">
    <property type="protein sequence ID" value="MCT7374099.1"/>
    <property type="molecule type" value="Genomic_DNA"/>
</dbReference>
<sequence>MNEPFLFDSWESLLRIVIVGVAAYAALVLMLRVSGKRTLSKMNAFDLVVTVALGSTLATVLLDRDIPLADGVLALGLLVGLQFIITWGSVRSHRIRELVKSQPTALLVAGIFRDDAMRRQRVTREEVEAAIRQHGHSGLRSVDRVVLETDGSLSVIANHGRE</sequence>
<evidence type="ECO:0000256" key="2">
    <source>
        <dbReference type="ARBA" id="ARBA00006448"/>
    </source>
</evidence>
<comment type="caution">
    <text evidence="10">The sequence shown here is derived from an EMBL/GenBank/DDBJ whole genome shotgun (WGS) entry which is preliminary data.</text>
</comment>
<comment type="subcellular location">
    <subcellularLocation>
        <location evidence="1">Cell membrane</location>
        <topology evidence="1">Multi-pass membrane protein</topology>
    </subcellularLocation>
</comment>
<protein>
    <submittedName>
        <fullName evidence="10">DUF421 domain-containing protein</fullName>
    </submittedName>
</protein>
<evidence type="ECO:0000313" key="10">
    <source>
        <dbReference type="EMBL" id="MCT7374099.1"/>
    </source>
</evidence>
<feature type="transmembrane region" description="Helical" evidence="7">
    <location>
        <begin position="12"/>
        <end position="31"/>
    </location>
</feature>
<keyword evidence="4 7" id="KW-0812">Transmembrane</keyword>
<evidence type="ECO:0000256" key="5">
    <source>
        <dbReference type="ARBA" id="ARBA00022989"/>
    </source>
</evidence>
<evidence type="ECO:0000256" key="7">
    <source>
        <dbReference type="SAM" id="Phobius"/>
    </source>
</evidence>
<dbReference type="InterPro" id="IPR007353">
    <property type="entry name" value="DUF421"/>
</dbReference>
<keyword evidence="3" id="KW-1003">Cell membrane</keyword>
<evidence type="ECO:0000313" key="11">
    <source>
        <dbReference type="Proteomes" id="UP001320831"/>
    </source>
</evidence>
<evidence type="ECO:0000256" key="6">
    <source>
        <dbReference type="ARBA" id="ARBA00023136"/>
    </source>
</evidence>
<evidence type="ECO:0000259" key="9">
    <source>
        <dbReference type="Pfam" id="PF20730"/>
    </source>
</evidence>
<evidence type="ECO:0000256" key="3">
    <source>
        <dbReference type="ARBA" id="ARBA00022475"/>
    </source>
</evidence>
<name>A0ABT2LJ90_9HYPH</name>
<feature type="domain" description="YetF C-terminal" evidence="8">
    <location>
        <begin position="91"/>
        <end position="159"/>
    </location>
</feature>
<feature type="transmembrane region" description="Helical" evidence="7">
    <location>
        <begin position="68"/>
        <end position="90"/>
    </location>
</feature>